<gene>
    <name evidence="1" type="ORF">OMM_09985</name>
</gene>
<dbReference type="SUPFAM" id="SSF51445">
    <property type="entry name" value="(Trans)glycosidases"/>
    <property type="match status" value="1"/>
</dbReference>
<dbReference type="Proteomes" id="UP000189670">
    <property type="component" value="Unassembled WGS sequence"/>
</dbReference>
<proteinExistence type="predicted"/>
<dbReference type="InterPro" id="IPR017853">
    <property type="entry name" value="GH"/>
</dbReference>
<name>A0A1V1P294_9BACT</name>
<comment type="caution">
    <text evidence="1">The sequence shown here is derived from an EMBL/GenBank/DDBJ whole genome shotgun (WGS) entry which is preliminary data.</text>
</comment>
<organism evidence="1 2">
    <name type="scientific">Candidatus Magnetoglobus multicellularis str. Araruama</name>
    <dbReference type="NCBI Taxonomy" id="890399"/>
    <lineage>
        <taxon>Bacteria</taxon>
        <taxon>Pseudomonadati</taxon>
        <taxon>Thermodesulfobacteriota</taxon>
        <taxon>Desulfobacteria</taxon>
        <taxon>Desulfobacterales</taxon>
        <taxon>Desulfobacteraceae</taxon>
        <taxon>Candidatus Magnetoglobus</taxon>
    </lineage>
</organism>
<evidence type="ECO:0000313" key="2">
    <source>
        <dbReference type="Proteomes" id="UP000189670"/>
    </source>
</evidence>
<dbReference type="Gene3D" id="3.20.20.80">
    <property type="entry name" value="Glycosidases"/>
    <property type="match status" value="1"/>
</dbReference>
<sequence length="408" mass="47317">MILTLTYTIDSHSRDKNLPDKVTTYKDQKGWKLLVNGKDYYVKGVVWGYTPIGESYAYNLWEYPEAYIMKVLDYECALMKNAGINTIRSFSMIPPKWVTYMYQKHGIMTAINHLMGRYGYTIGGVWRTATNYADPLTRETLKRDCLAFVEKYKDVPGILMFAFGNESNYGLEWSSFAIEDLPVGEQHKEKAKALYSLFNEIMHEGKKIDKNHLFTIVNGDIQYLDLIKKYCTDMDVLGTNSYRGKSFTDLFERSKKELGLPVLFFEFGSDAYNALEGREDQVSQAIYLKQQWREMYNKAYGKGEEGNCIGGFTFEWRDEWWKYGQSKNLDIHDNTASWGNGGYSFDYDAKHKNNMNEEWFGICRLGPPDANGVAIAEPRMAYYVIAEIFKMDPYTTTKTGYQSEYQQN</sequence>
<dbReference type="AlphaFoldDB" id="A0A1V1P294"/>
<evidence type="ECO:0008006" key="3">
    <source>
        <dbReference type="Google" id="ProtNLM"/>
    </source>
</evidence>
<evidence type="ECO:0000313" key="1">
    <source>
        <dbReference type="EMBL" id="ETR68987.1"/>
    </source>
</evidence>
<accession>A0A1V1P294</accession>
<protein>
    <recommendedName>
        <fullName evidence="3">Glycoside hydrolase family 2 catalytic domain-containing protein</fullName>
    </recommendedName>
</protein>
<reference evidence="2" key="1">
    <citation type="submission" date="2012-11" db="EMBL/GenBank/DDBJ databases">
        <authorList>
            <person name="Lucero-Rivera Y.E."/>
            <person name="Tovar-Ramirez D."/>
        </authorList>
    </citation>
    <scope>NUCLEOTIDE SEQUENCE [LARGE SCALE GENOMIC DNA]</scope>
    <source>
        <strain evidence="2">Araruama</strain>
    </source>
</reference>
<dbReference type="EMBL" id="ATBP01000772">
    <property type="protein sequence ID" value="ETR68987.1"/>
    <property type="molecule type" value="Genomic_DNA"/>
</dbReference>